<evidence type="ECO:0000256" key="1">
    <source>
        <dbReference type="SAM" id="Phobius"/>
    </source>
</evidence>
<keyword evidence="1" id="KW-0812">Transmembrane</keyword>
<geneLocation type="mitochondrion" evidence="2"/>
<keyword evidence="2" id="KW-0496">Mitochondrion</keyword>
<keyword evidence="1" id="KW-0472">Membrane</keyword>
<name>A0A1D8I1Q0_9BILA</name>
<feature type="transmembrane region" description="Helical" evidence="1">
    <location>
        <begin position="6"/>
        <end position="39"/>
    </location>
</feature>
<organism evidence="2">
    <name type="scientific">Triodontophorus serratus</name>
    <dbReference type="NCBI Taxonomy" id="54002"/>
    <lineage>
        <taxon>Eukaryota</taxon>
        <taxon>Metazoa</taxon>
        <taxon>Ecdysozoa</taxon>
        <taxon>Nematoda</taxon>
        <taxon>Chromadorea</taxon>
        <taxon>Rhabditida</taxon>
        <taxon>Rhabditina</taxon>
        <taxon>Rhabditomorpha</taxon>
        <taxon>Strongyloidea</taxon>
        <taxon>Strongylidae</taxon>
        <taxon>Triodontophorus</taxon>
    </lineage>
</organism>
<dbReference type="AlphaFoldDB" id="A0A1D8I1Q0"/>
<sequence>MYFFLMMLVVFLSLLSLITNNMLVWWSVFLLMTLVFFMLNKKTNSFSSLFNYFVMQESLGLLFLMFSYSYFQLLIVMFKIGMAPFHFWIFSVTNGVVGFNLMWFLTFQKLPFLLIFLQMMIFKLVFVLMLGLFFCLFQMLLMKTYKNLLILSSTESFNWITLGFLVSFFNVMFIFVYYFVLMMFVISKFEMMNVNNLIGWETMLVFMNLPFSVNFFVKIFSLSEILKMQGVGILLLLFMMFFSALSLSFWMVNLSTKYYKMFKYNKNIFMFVVPMTIMILV</sequence>
<accession>A0A1D8I1Q0</accession>
<feature type="transmembrane region" description="Helical" evidence="1">
    <location>
        <begin position="86"/>
        <end position="105"/>
    </location>
</feature>
<evidence type="ECO:0000313" key="2">
    <source>
        <dbReference type="EMBL" id="AOT98909.1"/>
    </source>
</evidence>
<feature type="transmembrane region" description="Helical" evidence="1">
    <location>
        <begin position="112"/>
        <end position="139"/>
    </location>
</feature>
<feature type="transmembrane region" description="Helical" evidence="1">
    <location>
        <begin position="229"/>
        <end position="252"/>
    </location>
</feature>
<dbReference type="EMBL" id="KX185154">
    <property type="protein sequence ID" value="AOT98909.1"/>
    <property type="molecule type" value="Genomic_DNA"/>
</dbReference>
<feature type="transmembrane region" description="Helical" evidence="1">
    <location>
        <begin position="59"/>
        <end position="80"/>
    </location>
</feature>
<proteinExistence type="predicted"/>
<keyword evidence="1" id="KW-1133">Transmembrane helix</keyword>
<gene>
    <name evidence="2" type="primary">nad2</name>
</gene>
<reference evidence="2" key="1">
    <citation type="submission" date="2016-05" db="EMBL/GenBank/DDBJ databases">
        <title>Comparative analyses of the complete mitochondrial genomes of two equine intestinal parasite Triodontophorus serratus and Triodontophorus nipponicus and phylogenetic implications.</title>
        <authorList>
            <person name="Gao J.-F."/>
        </authorList>
    </citation>
    <scope>NUCLEOTIDE SEQUENCE</scope>
</reference>
<feature type="transmembrane region" description="Helical" evidence="1">
    <location>
        <begin position="159"/>
        <end position="185"/>
    </location>
</feature>
<feature type="transmembrane region" description="Helical" evidence="1">
    <location>
        <begin position="197"/>
        <end position="217"/>
    </location>
</feature>
<protein>
    <submittedName>
        <fullName evidence="2">NADH dehydrogenase subunit 2</fullName>
    </submittedName>
</protein>